<evidence type="ECO:0008006" key="7">
    <source>
        <dbReference type="Google" id="ProtNLM"/>
    </source>
</evidence>
<dbReference type="OrthoDB" id="9765654at2"/>
<sequence>MTAAGPKEASSGEELGKELHAFMAELYPICRSITGEGVRETLRAIQKRVSLEMNEVPSGTKVFDWTVPLEWNVADAYVMSREGKRVIDFKAHNLHLMSYSSPIRKKMPLADLRPHLFTLPDHPEWIPYRTSYYKENWGFCLRQADLERLSDDDYEVVIDSNLQSGSLTYGEAYLPGETSDEILVSCHVCHPAMCNDNLSGITVAVKLAETMATRPRRYSYRFLFIPGTIGSITWLAQNEQTVSRIKHGLVLTGVGDAGNITYKKSRQGNAEIDRAMAHVLRHSGEDHTIIDFFPYGYDERQYCSPGFDLPVGCFMRTVHGQYPEYHSSADDLDFVKPDSLARSYARCLEVFDLLEGNRTYLNQNPKCEPQLGRRGLYRAVAGQQEKQWTELALFWVLNASDGRHALLDIAERADLSFGKIVSAAEALLEVGLLKECRRPGNTEVEKRL</sequence>
<dbReference type="PIRSF" id="PIRSF015244">
    <property type="entry name" value="UCP015244"/>
    <property type="match status" value="1"/>
</dbReference>
<dbReference type="Gene3D" id="3.50.30.90">
    <property type="match status" value="1"/>
</dbReference>
<feature type="binding site" evidence="1">
    <location>
        <position position="190"/>
    </location>
    <ligand>
        <name>Zn(2+)</name>
        <dbReference type="ChEBI" id="CHEBI:29105"/>
    </ligand>
</feature>
<dbReference type="Gene3D" id="1.10.10.10">
    <property type="entry name" value="Winged helix-like DNA-binding domain superfamily/Winged helix DNA-binding domain"/>
    <property type="match status" value="1"/>
</dbReference>
<feature type="binding site" evidence="1">
    <location>
        <position position="196"/>
    </location>
    <ligand>
        <name>Zn(2+)</name>
        <dbReference type="ChEBI" id="CHEBI:29105"/>
    </ligand>
</feature>
<keyword evidence="1" id="KW-0862">Zinc</keyword>
<dbReference type="AlphaFoldDB" id="A0A0S4LEF8"/>
<keyword evidence="6" id="KW-1185">Reference proteome</keyword>
<dbReference type="InterPro" id="IPR032610">
    <property type="entry name" value="DUF2172"/>
</dbReference>
<evidence type="ECO:0000259" key="2">
    <source>
        <dbReference type="Pfam" id="PF09940"/>
    </source>
</evidence>
<dbReference type="Gene3D" id="3.40.630.10">
    <property type="entry name" value="Zn peptidases"/>
    <property type="match status" value="1"/>
</dbReference>
<comment type="cofactor">
    <cofactor evidence="1">
        <name>Zn(2+)</name>
        <dbReference type="ChEBI" id="CHEBI:29105"/>
    </cofactor>
    <text evidence="1">Binds 1 zinc ion per subunit.</text>
</comment>
<feature type="binding site" evidence="1">
    <location>
        <position position="326"/>
    </location>
    <ligand>
        <name>Zn(2+)</name>
        <dbReference type="ChEBI" id="CHEBI:29105"/>
    </ligand>
</feature>
<dbReference type="Pfam" id="PF16221">
    <property type="entry name" value="HTH_47"/>
    <property type="match status" value="1"/>
</dbReference>
<evidence type="ECO:0000259" key="4">
    <source>
        <dbReference type="Pfam" id="PF16254"/>
    </source>
</evidence>
<protein>
    <recommendedName>
        <fullName evidence="7">Polysaccharide biosynthesis protein with aminopeptidase-like domain</fullName>
    </recommendedName>
</protein>
<evidence type="ECO:0000259" key="3">
    <source>
        <dbReference type="Pfam" id="PF16221"/>
    </source>
</evidence>
<dbReference type="GO" id="GO:0046872">
    <property type="term" value="F:metal ion binding"/>
    <property type="evidence" value="ECO:0007669"/>
    <property type="project" value="UniProtKB-KW"/>
</dbReference>
<feature type="domain" description="DUF4910" evidence="4">
    <location>
        <begin position="20"/>
        <end position="357"/>
    </location>
</feature>
<dbReference type="Pfam" id="PF09940">
    <property type="entry name" value="DUF2172"/>
    <property type="match status" value="1"/>
</dbReference>
<dbReference type="EMBL" id="CZPZ01000008">
    <property type="protein sequence ID" value="CUS34267.1"/>
    <property type="molecule type" value="Genomic_DNA"/>
</dbReference>
<feature type="domain" description="UCP01524 winged helix-turn-helix" evidence="3">
    <location>
        <begin position="358"/>
        <end position="434"/>
    </location>
</feature>
<proteinExistence type="predicted"/>
<organism evidence="5 6">
    <name type="scientific">Candidatus Nitrospira nitrificans</name>
    <dbReference type="NCBI Taxonomy" id="1742973"/>
    <lineage>
        <taxon>Bacteria</taxon>
        <taxon>Pseudomonadati</taxon>
        <taxon>Nitrospirota</taxon>
        <taxon>Nitrospiria</taxon>
        <taxon>Nitrospirales</taxon>
        <taxon>Nitrospiraceae</taxon>
        <taxon>Nitrospira</taxon>
    </lineage>
</organism>
<dbReference type="Pfam" id="PF16254">
    <property type="entry name" value="DUF4910"/>
    <property type="match status" value="1"/>
</dbReference>
<dbReference type="STRING" id="1742973.COMA2_160064"/>
<dbReference type="SUPFAM" id="SSF53187">
    <property type="entry name" value="Zn-dependent exopeptidases"/>
    <property type="match status" value="1"/>
</dbReference>
<evidence type="ECO:0000313" key="6">
    <source>
        <dbReference type="Proteomes" id="UP000198736"/>
    </source>
</evidence>
<keyword evidence="1" id="KW-0479">Metal-binding</keyword>
<name>A0A0S4LEF8_9BACT</name>
<dbReference type="Proteomes" id="UP000198736">
    <property type="component" value="Unassembled WGS sequence"/>
</dbReference>
<gene>
    <name evidence="5" type="ORF">COMA2_160064</name>
</gene>
<dbReference type="InterPro" id="IPR032622">
    <property type="entry name" value="UCP01524_HTH"/>
</dbReference>
<reference evidence="6" key="1">
    <citation type="submission" date="2015-10" db="EMBL/GenBank/DDBJ databases">
        <authorList>
            <person name="Luecker S."/>
            <person name="Luecker S."/>
        </authorList>
    </citation>
    <scope>NUCLEOTIDE SEQUENCE [LARGE SCALE GENOMIC DNA]</scope>
</reference>
<evidence type="ECO:0000256" key="1">
    <source>
        <dbReference type="PIRSR" id="PIRSR015244-50"/>
    </source>
</evidence>
<feature type="domain" description="DUF2172" evidence="2">
    <location>
        <begin position="70"/>
        <end position="160"/>
    </location>
</feature>
<accession>A0A0S4LEF8</accession>
<evidence type="ECO:0000313" key="5">
    <source>
        <dbReference type="EMBL" id="CUS34267.1"/>
    </source>
</evidence>
<dbReference type="RefSeq" id="WP_090895633.1">
    <property type="nucleotide sequence ID" value="NZ_CZPZ01000008.1"/>
</dbReference>
<dbReference type="InterPro" id="IPR032589">
    <property type="entry name" value="DUF4910"/>
</dbReference>
<dbReference type="InterPro" id="IPR036388">
    <property type="entry name" value="WH-like_DNA-bd_sf"/>
</dbReference>
<dbReference type="InterPro" id="IPR012353">
    <property type="entry name" value="UCP015244"/>
</dbReference>